<sequence>MSTPPTAAAPPNHQETHVSITATGTARTTAIPFHAITLIVAGVAAVVTFGTGWAMLSAPAMFLGWIAYGVTGDTVRHRYANLASYVVGLVFAAATTHVINRLQPSLGLAATGIAIFGLVAIVMCLRALPLFNYPPAYFLGITSFFYAGHAPTVATVIALATAGAVGASGAALADYCQSRFLAR</sequence>
<feature type="transmembrane region" description="Helical" evidence="1">
    <location>
        <begin position="36"/>
        <end position="67"/>
    </location>
</feature>
<evidence type="ECO:0000313" key="2">
    <source>
        <dbReference type="EMBL" id="TDK90640.1"/>
    </source>
</evidence>
<dbReference type="InterPro" id="IPR009476">
    <property type="entry name" value="DUF1097"/>
</dbReference>
<feature type="transmembrane region" description="Helical" evidence="1">
    <location>
        <begin position="148"/>
        <end position="173"/>
    </location>
</feature>
<keyword evidence="1" id="KW-1133">Transmembrane helix</keyword>
<organism evidence="2 3">
    <name type="scientific">Mycolicibacterium mucogenicum</name>
    <name type="common">Mycobacterium mucogenicum</name>
    <dbReference type="NCBI Taxonomy" id="56689"/>
    <lineage>
        <taxon>Bacteria</taxon>
        <taxon>Bacillati</taxon>
        <taxon>Actinomycetota</taxon>
        <taxon>Actinomycetes</taxon>
        <taxon>Mycobacteriales</taxon>
        <taxon>Mycobacteriaceae</taxon>
        <taxon>Mycolicibacterium</taxon>
    </lineage>
</organism>
<dbReference type="Pfam" id="PF06496">
    <property type="entry name" value="DUF1097"/>
    <property type="match status" value="1"/>
</dbReference>
<keyword evidence="1" id="KW-0812">Transmembrane</keyword>
<feature type="transmembrane region" description="Helical" evidence="1">
    <location>
        <begin position="106"/>
        <end position="128"/>
    </location>
</feature>
<feature type="transmembrane region" description="Helical" evidence="1">
    <location>
        <begin position="79"/>
        <end position="99"/>
    </location>
</feature>
<comment type="caution">
    <text evidence="2">The sequence shown here is derived from an EMBL/GenBank/DDBJ whole genome shotgun (WGS) entry which is preliminary data.</text>
</comment>
<protein>
    <submittedName>
        <fullName evidence="2">DUF1097 domain-containing protein</fullName>
    </submittedName>
</protein>
<dbReference type="Proteomes" id="UP000294929">
    <property type="component" value="Unassembled WGS sequence"/>
</dbReference>
<proteinExistence type="predicted"/>
<gene>
    <name evidence="2" type="ORF">EUA03_09520</name>
</gene>
<evidence type="ECO:0000256" key="1">
    <source>
        <dbReference type="SAM" id="Phobius"/>
    </source>
</evidence>
<evidence type="ECO:0000313" key="3">
    <source>
        <dbReference type="Proteomes" id="UP000294929"/>
    </source>
</evidence>
<name>A0A4R5WIZ6_MYCMU</name>
<dbReference type="AlphaFoldDB" id="A0A4R5WIZ6"/>
<reference evidence="2 3" key="1">
    <citation type="submission" date="2019-01" db="EMBL/GenBank/DDBJ databases">
        <title>High-quality-draft genome sequences of five non-tuberculosis mycobacteriaceae isolated from a nosocomial environment.</title>
        <authorList>
            <person name="Tiago I."/>
            <person name="Alarico S."/>
            <person name="Pereira S.G."/>
            <person name="Coelho C."/>
            <person name="Maranha A."/>
            <person name="Empadinhas N."/>
        </authorList>
    </citation>
    <scope>NUCLEOTIDE SEQUENCE [LARGE SCALE GENOMIC DNA]</scope>
    <source>
        <strain evidence="2 3">24AIII</strain>
    </source>
</reference>
<keyword evidence="1" id="KW-0472">Membrane</keyword>
<accession>A0A4R5WIZ6</accession>
<dbReference type="EMBL" id="SDLO01000006">
    <property type="protein sequence ID" value="TDK90640.1"/>
    <property type="molecule type" value="Genomic_DNA"/>
</dbReference>